<dbReference type="AlphaFoldDB" id="D7BHT8"/>
<keyword evidence="1" id="KW-0472">Membrane</keyword>
<organism evidence="2 3">
    <name type="scientific">Allomeiothermus silvanus (strain ATCC 700542 / DSM 9946 / NBRC 106475 / NCIMB 13440 / VI-R2)</name>
    <name type="common">Thermus silvanus</name>
    <dbReference type="NCBI Taxonomy" id="526227"/>
    <lineage>
        <taxon>Bacteria</taxon>
        <taxon>Thermotogati</taxon>
        <taxon>Deinococcota</taxon>
        <taxon>Deinococci</taxon>
        <taxon>Thermales</taxon>
        <taxon>Thermaceae</taxon>
        <taxon>Allomeiothermus</taxon>
    </lineage>
</organism>
<dbReference type="EMBL" id="CP002042">
    <property type="protein sequence ID" value="ADH64028.1"/>
    <property type="molecule type" value="Genomic_DNA"/>
</dbReference>
<sequence>MHRLRALYDPKADPALRRAALLWLYGLAPLPNLLLAAVVLVVAYREFPIPGWVGPVFVGIGVIAHGAIRRWVRRLDPKRPGYAVAKGLLEAASLGNFLLLAALAAALGLVGWAWVLLGIGLGMYLLALAQALETAGAKG</sequence>
<dbReference type="Proteomes" id="UP000001916">
    <property type="component" value="Chromosome"/>
</dbReference>
<evidence type="ECO:0000313" key="2">
    <source>
        <dbReference type="EMBL" id="ADH64028.1"/>
    </source>
</evidence>
<protein>
    <submittedName>
        <fullName evidence="2">ABC transporter</fullName>
    </submittedName>
</protein>
<proteinExistence type="predicted"/>
<feature type="transmembrane region" description="Helical" evidence="1">
    <location>
        <begin position="49"/>
        <end position="68"/>
    </location>
</feature>
<name>D7BHT8_ALLS1</name>
<dbReference type="KEGG" id="msv:Mesil_2157"/>
<dbReference type="OrthoDB" id="9992684at2"/>
<dbReference type="RefSeq" id="WP_013158577.1">
    <property type="nucleotide sequence ID" value="NC_014212.1"/>
</dbReference>
<feature type="transmembrane region" description="Helical" evidence="1">
    <location>
        <begin position="21"/>
        <end position="43"/>
    </location>
</feature>
<evidence type="ECO:0000313" key="3">
    <source>
        <dbReference type="Proteomes" id="UP000001916"/>
    </source>
</evidence>
<reference evidence="2 3" key="1">
    <citation type="journal article" date="2010" name="Stand. Genomic Sci.">
        <title>Complete genome sequence of Meiothermus silvanus type strain (VI-R2).</title>
        <authorList>
            <person name="Sikorski J."/>
            <person name="Tindall B.J."/>
            <person name="Lowry S."/>
            <person name="Lucas S."/>
            <person name="Nolan M."/>
            <person name="Copeland A."/>
            <person name="Glavina Del Rio T."/>
            <person name="Tice H."/>
            <person name="Cheng J.F."/>
            <person name="Han C."/>
            <person name="Pitluck S."/>
            <person name="Liolios K."/>
            <person name="Ivanova N."/>
            <person name="Mavromatis K."/>
            <person name="Mikhailova N."/>
            <person name="Pati A."/>
            <person name="Goodwin L."/>
            <person name="Chen A."/>
            <person name="Palaniappan K."/>
            <person name="Land M."/>
            <person name="Hauser L."/>
            <person name="Chang Y.J."/>
            <person name="Jeffries C.D."/>
            <person name="Rohde M."/>
            <person name="Goker M."/>
            <person name="Woyke T."/>
            <person name="Bristow J."/>
            <person name="Eisen J.A."/>
            <person name="Markowitz V."/>
            <person name="Hugenholtz P."/>
            <person name="Kyrpides N.C."/>
            <person name="Klenk H.P."/>
            <person name="Lapidus A."/>
        </authorList>
    </citation>
    <scope>NUCLEOTIDE SEQUENCE [LARGE SCALE GENOMIC DNA]</scope>
    <source>
        <strain evidence="3">ATCC 700542 / DSM 9946 / VI-R2</strain>
    </source>
</reference>
<keyword evidence="1" id="KW-1133">Transmembrane helix</keyword>
<keyword evidence="1" id="KW-0812">Transmembrane</keyword>
<feature type="transmembrane region" description="Helical" evidence="1">
    <location>
        <begin position="88"/>
        <end position="106"/>
    </location>
</feature>
<gene>
    <name evidence="2" type="ordered locus">Mesil_2157</name>
</gene>
<evidence type="ECO:0000256" key="1">
    <source>
        <dbReference type="SAM" id="Phobius"/>
    </source>
</evidence>
<accession>D7BHT8</accession>
<dbReference type="STRING" id="526227.Mesil_2157"/>
<keyword evidence="3" id="KW-1185">Reference proteome</keyword>
<dbReference type="HOGENOM" id="CLU_1842753_0_0_0"/>
<feature type="transmembrane region" description="Helical" evidence="1">
    <location>
        <begin position="112"/>
        <end position="132"/>
    </location>
</feature>